<proteinExistence type="predicted"/>
<dbReference type="AlphaFoldDB" id="A0A545U2T6"/>
<name>A0A545U2T6_9PROT</name>
<keyword evidence="7" id="KW-1185">Reference proteome</keyword>
<gene>
    <name evidence="6" type="ORF">FKG95_04200</name>
</gene>
<comment type="caution">
    <text evidence="6">The sequence shown here is derived from an EMBL/GenBank/DDBJ whole genome shotgun (WGS) entry which is preliminary data.</text>
</comment>
<feature type="DNA-binding region" description="H-T-H motif" evidence="4">
    <location>
        <begin position="36"/>
        <end position="55"/>
    </location>
</feature>
<dbReference type="InterPro" id="IPR001647">
    <property type="entry name" value="HTH_TetR"/>
</dbReference>
<evidence type="ECO:0000313" key="6">
    <source>
        <dbReference type="EMBL" id="TQV83789.1"/>
    </source>
</evidence>
<dbReference type="Pfam" id="PF00440">
    <property type="entry name" value="TetR_N"/>
    <property type="match status" value="1"/>
</dbReference>
<reference evidence="6 7" key="1">
    <citation type="submission" date="2019-06" db="EMBL/GenBank/DDBJ databases">
        <title>Whole genome sequence for Rhodospirillaceae sp. R148.</title>
        <authorList>
            <person name="Wang G."/>
        </authorList>
    </citation>
    <scope>NUCLEOTIDE SEQUENCE [LARGE SCALE GENOMIC DNA]</scope>
    <source>
        <strain evidence="6 7">R148</strain>
    </source>
</reference>
<accession>A0A545U2T6</accession>
<evidence type="ECO:0000313" key="7">
    <source>
        <dbReference type="Proteomes" id="UP000315252"/>
    </source>
</evidence>
<organism evidence="6 7">
    <name type="scientific">Denitrobaculum tricleocarpae</name>
    <dbReference type="NCBI Taxonomy" id="2591009"/>
    <lineage>
        <taxon>Bacteria</taxon>
        <taxon>Pseudomonadati</taxon>
        <taxon>Pseudomonadota</taxon>
        <taxon>Alphaproteobacteria</taxon>
        <taxon>Rhodospirillales</taxon>
        <taxon>Rhodospirillaceae</taxon>
        <taxon>Denitrobaculum</taxon>
    </lineage>
</organism>
<dbReference type="InterPro" id="IPR009057">
    <property type="entry name" value="Homeodomain-like_sf"/>
</dbReference>
<dbReference type="SUPFAM" id="SSF48498">
    <property type="entry name" value="Tetracyclin repressor-like, C-terminal domain"/>
    <property type="match status" value="1"/>
</dbReference>
<evidence type="ECO:0000256" key="1">
    <source>
        <dbReference type="ARBA" id="ARBA00023015"/>
    </source>
</evidence>
<keyword evidence="1" id="KW-0805">Transcription regulation</keyword>
<keyword evidence="2 4" id="KW-0238">DNA-binding</keyword>
<dbReference type="PANTHER" id="PTHR47506">
    <property type="entry name" value="TRANSCRIPTIONAL REGULATORY PROTEIN"/>
    <property type="match status" value="1"/>
</dbReference>
<dbReference type="Gene3D" id="1.10.357.10">
    <property type="entry name" value="Tetracycline Repressor, domain 2"/>
    <property type="match status" value="1"/>
</dbReference>
<dbReference type="PANTHER" id="PTHR47506:SF1">
    <property type="entry name" value="HTH-TYPE TRANSCRIPTIONAL REGULATOR YJDC"/>
    <property type="match status" value="1"/>
</dbReference>
<dbReference type="Gene3D" id="1.10.10.60">
    <property type="entry name" value="Homeodomain-like"/>
    <property type="match status" value="1"/>
</dbReference>
<dbReference type="GO" id="GO:0003677">
    <property type="term" value="F:DNA binding"/>
    <property type="evidence" value="ECO:0007669"/>
    <property type="project" value="UniProtKB-UniRule"/>
</dbReference>
<dbReference type="Proteomes" id="UP000315252">
    <property type="component" value="Unassembled WGS sequence"/>
</dbReference>
<sequence>MKNNPSIRGRPRSFDQERALDAAMELFWHAGFDAATYDVLEQATGQRRQSLVYAFGDKQALFHAALKRYAETRVEAVCKGLESSPVAKAGIRHVLDDWLKDARRKRRRGCLMVMTAGELGPRDPAAAQIIEAARRKLVAAFARALHTAREQGDLATGPDVMAVSEMLVAAGDGALLHARSGGAVKAAEHSLNAVFDLLFQRPR</sequence>
<dbReference type="EMBL" id="VHSH01000001">
    <property type="protein sequence ID" value="TQV83789.1"/>
    <property type="molecule type" value="Genomic_DNA"/>
</dbReference>
<dbReference type="InterPro" id="IPR036271">
    <property type="entry name" value="Tet_transcr_reg_TetR-rel_C_sf"/>
</dbReference>
<dbReference type="SUPFAM" id="SSF46689">
    <property type="entry name" value="Homeodomain-like"/>
    <property type="match status" value="1"/>
</dbReference>
<dbReference type="PROSITE" id="PS50977">
    <property type="entry name" value="HTH_TETR_2"/>
    <property type="match status" value="1"/>
</dbReference>
<dbReference type="Pfam" id="PF16925">
    <property type="entry name" value="TetR_C_13"/>
    <property type="match status" value="1"/>
</dbReference>
<dbReference type="OrthoDB" id="9795242at2"/>
<evidence type="ECO:0000256" key="2">
    <source>
        <dbReference type="ARBA" id="ARBA00023125"/>
    </source>
</evidence>
<keyword evidence="3" id="KW-0804">Transcription</keyword>
<evidence type="ECO:0000256" key="3">
    <source>
        <dbReference type="ARBA" id="ARBA00023163"/>
    </source>
</evidence>
<dbReference type="InterPro" id="IPR011075">
    <property type="entry name" value="TetR_C"/>
</dbReference>
<evidence type="ECO:0000256" key="4">
    <source>
        <dbReference type="PROSITE-ProRule" id="PRU00335"/>
    </source>
</evidence>
<evidence type="ECO:0000259" key="5">
    <source>
        <dbReference type="PROSITE" id="PS50977"/>
    </source>
</evidence>
<dbReference type="RefSeq" id="WP_142895024.1">
    <property type="nucleotide sequence ID" value="NZ_ML660052.1"/>
</dbReference>
<protein>
    <submittedName>
        <fullName evidence="6">TetR/AcrR family transcriptional regulator</fullName>
    </submittedName>
</protein>
<feature type="domain" description="HTH tetR-type" evidence="5">
    <location>
        <begin position="13"/>
        <end position="73"/>
    </location>
</feature>